<dbReference type="Pfam" id="PF06424">
    <property type="entry name" value="PRP1_N"/>
    <property type="match status" value="1"/>
</dbReference>
<sequence>MPAPVYPQPLLQALIRLQIIGRGAAKWREQNGYFSFKLQFIHDNNALPKMSITIPGSLVNKTKKHFMGMPAPAGYVPGVGRGATGFTTRSDIGPAREATDVPETGTGPPSKKPKEEAAKEDNEESLNDNNYDEFEGYAGSLFAKDPYDKEDEEADEVYLAVETRIDERRKDYREKKYKEAIEKYRKERPKIQQEFSDLKRQLSEVTEDEWVAIPEVGDSRNKAKRNPRTEKFTPVPDSVIAMSMNYGETTSMLDSRVQSGMTTPFGSGFQSTFGGMQSSLEVENDLIRLTELLAPNERQRKNK</sequence>
<proteinExistence type="predicted"/>
<keyword evidence="5" id="KW-1185">Reference proteome</keyword>
<evidence type="ECO:0000313" key="5">
    <source>
        <dbReference type="Proteomes" id="UP001303046"/>
    </source>
</evidence>
<feature type="compositionally biased region" description="Acidic residues" evidence="2">
    <location>
        <begin position="121"/>
        <end position="132"/>
    </location>
</feature>
<evidence type="ECO:0000256" key="2">
    <source>
        <dbReference type="SAM" id="MobiDB-lite"/>
    </source>
</evidence>
<reference evidence="4 5" key="1">
    <citation type="submission" date="2023-08" db="EMBL/GenBank/DDBJ databases">
        <title>A Necator americanus chromosomal reference genome.</title>
        <authorList>
            <person name="Ilik V."/>
            <person name="Petrzelkova K.J."/>
            <person name="Pardy F."/>
            <person name="Fuh T."/>
            <person name="Niatou-Singa F.S."/>
            <person name="Gouil Q."/>
            <person name="Baker L."/>
            <person name="Ritchie M.E."/>
            <person name="Jex A.R."/>
            <person name="Gazzola D."/>
            <person name="Li H."/>
            <person name="Toshio Fujiwara R."/>
            <person name="Zhan B."/>
            <person name="Aroian R.V."/>
            <person name="Pafco B."/>
            <person name="Schwarz E.M."/>
        </authorList>
    </citation>
    <scope>NUCLEOTIDE SEQUENCE [LARGE SCALE GENOMIC DNA]</scope>
    <source>
        <strain evidence="4 5">Aroian</strain>
        <tissue evidence="4">Whole animal</tissue>
    </source>
</reference>
<dbReference type="InterPro" id="IPR010491">
    <property type="entry name" value="PRP1_N"/>
</dbReference>
<keyword evidence="1" id="KW-0175">Coiled coil</keyword>
<name>A0ABR1CDN7_NECAM</name>
<dbReference type="Proteomes" id="UP001303046">
    <property type="component" value="Unassembled WGS sequence"/>
</dbReference>
<evidence type="ECO:0000313" key="4">
    <source>
        <dbReference type="EMBL" id="KAK6735618.1"/>
    </source>
</evidence>
<dbReference type="EMBL" id="JAVFWL010000002">
    <property type="protein sequence ID" value="KAK6735618.1"/>
    <property type="molecule type" value="Genomic_DNA"/>
</dbReference>
<organism evidence="4 5">
    <name type="scientific">Necator americanus</name>
    <name type="common">Human hookworm</name>
    <dbReference type="NCBI Taxonomy" id="51031"/>
    <lineage>
        <taxon>Eukaryota</taxon>
        <taxon>Metazoa</taxon>
        <taxon>Ecdysozoa</taxon>
        <taxon>Nematoda</taxon>
        <taxon>Chromadorea</taxon>
        <taxon>Rhabditida</taxon>
        <taxon>Rhabditina</taxon>
        <taxon>Rhabditomorpha</taxon>
        <taxon>Strongyloidea</taxon>
        <taxon>Ancylostomatidae</taxon>
        <taxon>Bunostominae</taxon>
        <taxon>Necator</taxon>
    </lineage>
</organism>
<feature type="coiled-coil region" evidence="1">
    <location>
        <begin position="174"/>
        <end position="201"/>
    </location>
</feature>
<evidence type="ECO:0000259" key="3">
    <source>
        <dbReference type="Pfam" id="PF06424"/>
    </source>
</evidence>
<accession>A0ABR1CDN7</accession>
<comment type="caution">
    <text evidence="4">The sequence shown here is derived from an EMBL/GenBank/DDBJ whole genome shotgun (WGS) entry which is preliminary data.</text>
</comment>
<feature type="domain" description="PRP1 splicing factor N-terminal" evidence="3">
    <location>
        <begin position="71"/>
        <end position="222"/>
    </location>
</feature>
<gene>
    <name evidence="4" type="primary">Necator_chrII.g6479</name>
    <name evidence="4" type="ORF">RB195_018686</name>
</gene>
<evidence type="ECO:0000256" key="1">
    <source>
        <dbReference type="SAM" id="Coils"/>
    </source>
</evidence>
<protein>
    <recommendedName>
        <fullName evidence="3">PRP1 splicing factor N-terminal domain-containing protein</fullName>
    </recommendedName>
</protein>
<feature type="region of interest" description="Disordered" evidence="2">
    <location>
        <begin position="82"/>
        <end position="132"/>
    </location>
</feature>